<reference evidence="2" key="1">
    <citation type="submission" date="2022-02" db="EMBL/GenBank/DDBJ databases">
        <authorList>
            <person name="King R."/>
        </authorList>
    </citation>
    <scope>NUCLEOTIDE SEQUENCE</scope>
</reference>
<keyword evidence="3" id="KW-1185">Reference proteome</keyword>
<evidence type="ECO:0000313" key="3">
    <source>
        <dbReference type="Proteomes" id="UP001154329"/>
    </source>
</evidence>
<accession>A0A9P0NR31</accession>
<dbReference type="Proteomes" id="UP001154329">
    <property type="component" value="Chromosome 4"/>
</dbReference>
<sequence length="331" mass="35219">MNCIQVCLVLAVGCTMLASANPTSYQLGYSADDLSTVELDSTAIKDCDPMTSSYLVTGSTPAPIMRTASEFVSVSTPAPILSSAVDIEPARIMSVTPSPILSTASDFVSVSSPAPILRSAIDIEPARIIDTAPLKLETRIATSPLMNAFRPALATFDSTAWQANMENASPAPIALKTITKTTKLEAVPAIRSQYILATAAPLIESKIAMPVQRPILPIARKVVSLPSSVSTSYSYIPRTYASSYLNAYTAPQYYSTATKYLAAPQYYSSMPSIAPQFYSSAATVVPQYYSSAPAIAPQYYSSAPAIAPQYYSAAPKYYSSVSLAADEPCDK</sequence>
<organism evidence="2 3">
    <name type="scientific">Aphis gossypii</name>
    <name type="common">Cotton aphid</name>
    <dbReference type="NCBI Taxonomy" id="80765"/>
    <lineage>
        <taxon>Eukaryota</taxon>
        <taxon>Metazoa</taxon>
        <taxon>Ecdysozoa</taxon>
        <taxon>Arthropoda</taxon>
        <taxon>Hexapoda</taxon>
        <taxon>Insecta</taxon>
        <taxon>Pterygota</taxon>
        <taxon>Neoptera</taxon>
        <taxon>Paraneoptera</taxon>
        <taxon>Hemiptera</taxon>
        <taxon>Sternorrhyncha</taxon>
        <taxon>Aphidomorpha</taxon>
        <taxon>Aphidoidea</taxon>
        <taxon>Aphididae</taxon>
        <taxon>Aphidini</taxon>
        <taxon>Aphis</taxon>
        <taxon>Aphis</taxon>
    </lineage>
</organism>
<dbReference type="EMBL" id="OU899037">
    <property type="protein sequence ID" value="CAH1738488.1"/>
    <property type="molecule type" value="Genomic_DNA"/>
</dbReference>
<proteinExistence type="predicted"/>
<gene>
    <name evidence="2" type="ORF">APHIGO_LOCUS11822</name>
</gene>
<evidence type="ECO:0000313" key="2">
    <source>
        <dbReference type="EMBL" id="CAH1738488.1"/>
    </source>
</evidence>
<name>A0A9P0NR31_APHGO</name>
<reference evidence="2" key="2">
    <citation type="submission" date="2022-10" db="EMBL/GenBank/DDBJ databases">
        <authorList>
            <consortium name="ENA_rothamsted_submissions"/>
            <consortium name="culmorum"/>
            <person name="King R."/>
        </authorList>
    </citation>
    <scope>NUCLEOTIDE SEQUENCE</scope>
</reference>
<evidence type="ECO:0000256" key="1">
    <source>
        <dbReference type="SAM" id="SignalP"/>
    </source>
</evidence>
<feature type="chain" id="PRO_5040147211" evidence="1">
    <location>
        <begin position="21"/>
        <end position="331"/>
    </location>
</feature>
<keyword evidence="1" id="KW-0732">Signal</keyword>
<dbReference type="AlphaFoldDB" id="A0A9P0NR31"/>
<protein>
    <submittedName>
        <fullName evidence="2">Uncharacterized protein</fullName>
    </submittedName>
</protein>
<feature type="signal peptide" evidence="1">
    <location>
        <begin position="1"/>
        <end position="20"/>
    </location>
</feature>